<proteinExistence type="predicted"/>
<evidence type="ECO:0000256" key="1">
    <source>
        <dbReference type="ARBA" id="ARBA00022441"/>
    </source>
</evidence>
<reference evidence="3" key="1">
    <citation type="journal article" date="2012" name="Nature">
        <title>The tomato genome sequence provides insights into fleshy fruit evolution.</title>
        <authorList>
            <consortium name="Tomato Genome Consortium"/>
        </authorList>
    </citation>
    <scope>NUCLEOTIDE SEQUENCE [LARGE SCALE GENOMIC DNA]</scope>
    <source>
        <strain evidence="3">cv. Heinz 1706</strain>
    </source>
</reference>
<dbReference type="SMR" id="A0A3Q7EW13"/>
<accession>A0A3Q7EW13</accession>
<keyword evidence="1" id="KW-0880">Kelch repeat</keyword>
<name>A0A3Q7EW13_SOLLC</name>
<organism evidence="3">
    <name type="scientific">Solanum lycopersicum</name>
    <name type="common">Tomato</name>
    <name type="synonym">Lycopersicon esculentum</name>
    <dbReference type="NCBI Taxonomy" id="4081"/>
    <lineage>
        <taxon>Eukaryota</taxon>
        <taxon>Viridiplantae</taxon>
        <taxon>Streptophyta</taxon>
        <taxon>Embryophyta</taxon>
        <taxon>Tracheophyta</taxon>
        <taxon>Spermatophyta</taxon>
        <taxon>Magnoliopsida</taxon>
        <taxon>eudicotyledons</taxon>
        <taxon>Gunneridae</taxon>
        <taxon>Pentapetalae</taxon>
        <taxon>asterids</taxon>
        <taxon>lamiids</taxon>
        <taxon>Solanales</taxon>
        <taxon>Solanaceae</taxon>
        <taxon>Solanoideae</taxon>
        <taxon>Solaneae</taxon>
        <taxon>Solanum</taxon>
        <taxon>Solanum subgen. Lycopersicon</taxon>
    </lineage>
</organism>
<reference evidence="3" key="2">
    <citation type="submission" date="2019-01" db="UniProtKB">
        <authorList>
            <consortium name="EnsemblPlants"/>
        </authorList>
    </citation>
    <scope>IDENTIFICATION</scope>
    <source>
        <strain evidence="3">cv. Heinz 1706</strain>
    </source>
</reference>
<keyword evidence="4" id="KW-1185">Reference proteome</keyword>
<dbReference type="Gramene" id="Solyc02g021810.1.1">
    <property type="protein sequence ID" value="Solyc02g021810.1.1.1"/>
    <property type="gene ID" value="Solyc02g021810.1"/>
</dbReference>
<protein>
    <submittedName>
        <fullName evidence="3">Uncharacterized protein</fullName>
    </submittedName>
</protein>
<dbReference type="PANTHER" id="PTHR46122:SF2">
    <property type="entry name" value="F-BOX_KELCH-REPEAT PROTEIN SKIP11"/>
    <property type="match status" value="1"/>
</dbReference>
<evidence type="ECO:0000313" key="4">
    <source>
        <dbReference type="Proteomes" id="UP000004994"/>
    </source>
</evidence>
<evidence type="ECO:0000256" key="2">
    <source>
        <dbReference type="ARBA" id="ARBA00022737"/>
    </source>
</evidence>
<dbReference type="AlphaFoldDB" id="A0A3Q7EW13"/>
<dbReference type="Proteomes" id="UP000004994">
    <property type="component" value="Chromosome 2"/>
</dbReference>
<dbReference type="EnsemblPlants" id="Solyc02g021810.1.1">
    <property type="protein sequence ID" value="Solyc02g021810.1.1.1"/>
    <property type="gene ID" value="Solyc02g021810.1"/>
</dbReference>
<dbReference type="PaxDb" id="4081-Solyc02g021810.1.1"/>
<keyword evidence="2" id="KW-0677">Repeat</keyword>
<dbReference type="InParanoid" id="A0A3Q7EW13"/>
<evidence type="ECO:0000313" key="3">
    <source>
        <dbReference type="EnsemblPlants" id="Solyc02g021810.1.1.1"/>
    </source>
</evidence>
<dbReference type="PANTHER" id="PTHR46122">
    <property type="entry name" value="GALACTOSE OXIDASE/KELCH REPEAT PROTEIN-RELATED"/>
    <property type="match status" value="1"/>
</dbReference>
<sequence>MNDLFCLARSFLETSIELIVFGKKIMLYVIHRYSLLTNMLSYGMRIKAQRCLFGFASLREIVILVVSYDVQGNILSSAKFYKLEEEKYIRL</sequence>
<dbReference type="STRING" id="4081.A0A3Q7EW13"/>
<dbReference type="InterPro" id="IPR052439">
    <property type="entry name" value="F-box/Kelch-repeat"/>
</dbReference>